<accession>A0A7X0J3E9</accession>
<dbReference type="PROSITE" id="PS51184">
    <property type="entry name" value="JMJC"/>
    <property type="match status" value="1"/>
</dbReference>
<dbReference type="PANTHER" id="PTHR12480">
    <property type="entry name" value="ARGININE DEMETHYLASE AND LYSYL-HYDROXYLASE JMJD"/>
    <property type="match status" value="1"/>
</dbReference>
<evidence type="ECO:0000259" key="1">
    <source>
        <dbReference type="PROSITE" id="PS51184"/>
    </source>
</evidence>
<feature type="domain" description="JmjC" evidence="1">
    <location>
        <begin position="99"/>
        <end position="252"/>
    </location>
</feature>
<evidence type="ECO:0000313" key="3">
    <source>
        <dbReference type="Proteomes" id="UP000521017"/>
    </source>
</evidence>
<dbReference type="RefSeq" id="WP_184623758.1">
    <property type="nucleotide sequence ID" value="NZ_JACHCC010000003.1"/>
</dbReference>
<dbReference type="EMBL" id="JACHCC010000003">
    <property type="protein sequence ID" value="MBB6499062.1"/>
    <property type="molecule type" value="Genomic_DNA"/>
</dbReference>
<dbReference type="Gene3D" id="2.60.120.650">
    <property type="entry name" value="Cupin"/>
    <property type="match status" value="1"/>
</dbReference>
<proteinExistence type="predicted"/>
<protein>
    <recommendedName>
        <fullName evidence="1">JmjC domain-containing protein</fullName>
    </recommendedName>
</protein>
<dbReference type="InterPro" id="IPR003347">
    <property type="entry name" value="JmjC_dom"/>
</dbReference>
<dbReference type="SMART" id="SM00558">
    <property type="entry name" value="JmjC"/>
    <property type="match status" value="1"/>
</dbReference>
<organism evidence="2 3">
    <name type="scientific">Pedobacter cryoconitis</name>
    <dbReference type="NCBI Taxonomy" id="188932"/>
    <lineage>
        <taxon>Bacteria</taxon>
        <taxon>Pseudomonadati</taxon>
        <taxon>Bacteroidota</taxon>
        <taxon>Sphingobacteriia</taxon>
        <taxon>Sphingobacteriales</taxon>
        <taxon>Sphingobacteriaceae</taxon>
        <taxon>Pedobacter</taxon>
    </lineage>
</organism>
<dbReference type="Proteomes" id="UP000521017">
    <property type="component" value="Unassembled WGS sequence"/>
</dbReference>
<dbReference type="InterPro" id="IPR050910">
    <property type="entry name" value="JMJD6_ArgDemeth/LysHydrox"/>
</dbReference>
<dbReference type="AlphaFoldDB" id="A0A7X0J3E9"/>
<reference evidence="2 3" key="1">
    <citation type="submission" date="2020-08" db="EMBL/GenBank/DDBJ databases">
        <title>Genomic Encyclopedia of Type Strains, Phase IV (KMG-V): Genome sequencing to study the core and pangenomes of soil and plant-associated prokaryotes.</title>
        <authorList>
            <person name="Whitman W."/>
        </authorList>
    </citation>
    <scope>NUCLEOTIDE SEQUENCE [LARGE SCALE GENOMIC DNA]</scope>
    <source>
        <strain evidence="2 3">M2T3</strain>
    </source>
</reference>
<name>A0A7X0J3E9_9SPHI</name>
<dbReference type="Pfam" id="PF02373">
    <property type="entry name" value="JmjC"/>
    <property type="match status" value="1"/>
</dbReference>
<sequence>MQNLTDLLRQTTGVATDDIAPLTKKYFNDTYGYAGKPVNFTHAFQEMQIKTKWTQEYLSATLVKKEKVENDEGSAPLFLSYADYLNSPSAGLYFKTSGFLNPEIKNDYKTPEPFNCWYAGTKLAPPKTNLSWIYAGNAGTGSQIHRDVWWSSAWNYLLRGKKLWLIYPAIYSEAIKKDLSAYQIVPDQNDWSNVINLPYKPLTCIQNAGDMIFVPGDCYHQVINLEWSLSLTENFINETNYDLVRNYFRNDNDRNNLSKIEMIIKEGFIEMETQK</sequence>
<comment type="caution">
    <text evidence="2">The sequence shown here is derived from an EMBL/GenBank/DDBJ whole genome shotgun (WGS) entry which is preliminary data.</text>
</comment>
<evidence type="ECO:0000313" key="2">
    <source>
        <dbReference type="EMBL" id="MBB6499062.1"/>
    </source>
</evidence>
<gene>
    <name evidence="2" type="ORF">HDF25_001203</name>
</gene>
<dbReference type="SUPFAM" id="SSF51197">
    <property type="entry name" value="Clavaminate synthase-like"/>
    <property type="match status" value="1"/>
</dbReference>